<dbReference type="AlphaFoldDB" id="A0ABD6GE06"/>
<dbReference type="EMBL" id="MBEV02000003">
    <property type="protein sequence ID" value="MUP04516.1"/>
    <property type="molecule type" value="Genomic_DNA"/>
</dbReference>
<evidence type="ECO:0000256" key="1">
    <source>
        <dbReference type="ARBA" id="ARBA00023125"/>
    </source>
</evidence>
<feature type="DNA-binding region" description="OmpR/PhoB-type" evidence="2">
    <location>
        <begin position="5"/>
        <end position="104"/>
    </location>
</feature>
<accession>A0ABD6GE06</accession>
<keyword evidence="1 2" id="KW-0238">DNA-binding</keyword>
<evidence type="ECO:0000259" key="3">
    <source>
        <dbReference type="PROSITE" id="PS51755"/>
    </source>
</evidence>
<dbReference type="RefSeq" id="WP_070164813.1">
    <property type="nucleotide sequence ID" value="NZ_MBEV02000003.1"/>
</dbReference>
<dbReference type="Gene3D" id="1.10.10.10">
    <property type="entry name" value="Winged helix-like DNA-binding domain superfamily/Winged helix DNA-binding domain"/>
    <property type="match status" value="1"/>
</dbReference>
<evidence type="ECO:0000256" key="2">
    <source>
        <dbReference type="PROSITE-ProRule" id="PRU01091"/>
    </source>
</evidence>
<dbReference type="SUPFAM" id="SSF46894">
    <property type="entry name" value="C-terminal effector domain of the bipartite response regulators"/>
    <property type="match status" value="1"/>
</dbReference>
<gene>
    <name evidence="4" type="ORF">BBI04_006760</name>
</gene>
<dbReference type="Pfam" id="PF00486">
    <property type="entry name" value="Trans_reg_C"/>
    <property type="match status" value="1"/>
</dbReference>
<name>A0ABD6GE06_AGRVI</name>
<organism evidence="4 5">
    <name type="scientific">Agrobacterium vitis</name>
    <name type="common">Rhizobium vitis</name>
    <dbReference type="NCBI Taxonomy" id="373"/>
    <lineage>
        <taxon>Bacteria</taxon>
        <taxon>Pseudomonadati</taxon>
        <taxon>Pseudomonadota</taxon>
        <taxon>Alphaproteobacteria</taxon>
        <taxon>Hyphomicrobiales</taxon>
        <taxon>Rhizobiaceae</taxon>
        <taxon>Rhizobium/Agrobacterium group</taxon>
        <taxon>Agrobacterium</taxon>
    </lineage>
</organism>
<dbReference type="Proteomes" id="UP000175993">
    <property type="component" value="Unassembled WGS sequence"/>
</dbReference>
<dbReference type="GO" id="GO:0003677">
    <property type="term" value="F:DNA binding"/>
    <property type="evidence" value="ECO:0007669"/>
    <property type="project" value="UniProtKB-UniRule"/>
</dbReference>
<protein>
    <recommendedName>
        <fullName evidence="3">OmpR/PhoB-type domain-containing protein</fullName>
    </recommendedName>
</protein>
<evidence type="ECO:0000313" key="5">
    <source>
        <dbReference type="Proteomes" id="UP000175993"/>
    </source>
</evidence>
<dbReference type="InterPro" id="IPR016032">
    <property type="entry name" value="Sig_transdc_resp-reg_C-effctor"/>
</dbReference>
<reference evidence="4 5" key="1">
    <citation type="submission" date="2019-11" db="EMBL/GenBank/DDBJ databases">
        <title>Whole-genome sequencing of Allorhizobium vitis.</title>
        <authorList>
            <person name="Gan H.M."/>
            <person name="Savka M.A."/>
        </authorList>
    </citation>
    <scope>NUCLEOTIDE SEQUENCE [LARGE SCALE GENOMIC DNA]</scope>
    <source>
        <strain evidence="4 5">AB4</strain>
    </source>
</reference>
<feature type="domain" description="OmpR/PhoB-type" evidence="3">
    <location>
        <begin position="5"/>
        <end position="104"/>
    </location>
</feature>
<dbReference type="InterPro" id="IPR001867">
    <property type="entry name" value="OmpR/PhoB-type_DNA-bd"/>
</dbReference>
<dbReference type="InterPro" id="IPR036388">
    <property type="entry name" value="WH-like_DNA-bd_sf"/>
</dbReference>
<sequence length="275" mass="30000">MVEAEAVLDQPASVTFDAGSGVVSGDGWSVRLVRREAQIFEALWDAKGRTVSPSMLVQLVYDIDDEPENADGAIHAHVSKLRARLSDHGIEILSRRFQGYWIEVSRGGREKIAPIALPEHSGFQRSLGVTVYDKLVISALHAKAEQHDCLPQHVALALLKAVVAADLIDAVFDGDPPQAFVRVPAVVAGQPAKAAQRPPLRLGAAQRLFLEWFASQPPGPVELSTNQIAETLSAERWRAHKILQSLTRRGFLEVAQQGKRGGQPTFYQLVRGDVA</sequence>
<proteinExistence type="predicted"/>
<dbReference type="PROSITE" id="PS51755">
    <property type="entry name" value="OMPR_PHOB"/>
    <property type="match status" value="1"/>
</dbReference>
<comment type="caution">
    <text evidence="4">The sequence shown here is derived from an EMBL/GenBank/DDBJ whole genome shotgun (WGS) entry which is preliminary data.</text>
</comment>
<dbReference type="SMART" id="SM00862">
    <property type="entry name" value="Trans_reg_C"/>
    <property type="match status" value="1"/>
</dbReference>
<evidence type="ECO:0000313" key="4">
    <source>
        <dbReference type="EMBL" id="MUP04516.1"/>
    </source>
</evidence>